<dbReference type="Proteomes" id="UP001163828">
    <property type="component" value="Unassembled WGS sequence"/>
</dbReference>
<dbReference type="InterPro" id="IPR016024">
    <property type="entry name" value="ARM-type_fold"/>
</dbReference>
<keyword evidence="3" id="KW-0804">Transcription</keyword>
<dbReference type="InterPro" id="IPR052406">
    <property type="entry name" value="Chromatin_Remodeling_Comp"/>
</dbReference>
<evidence type="ECO:0000256" key="4">
    <source>
        <dbReference type="ARBA" id="ARBA00023242"/>
    </source>
</evidence>
<dbReference type="InterPro" id="IPR003150">
    <property type="entry name" value="DNA-bd_RFX"/>
</dbReference>
<dbReference type="PROSITE" id="PS51526">
    <property type="entry name" value="RFX_DBD"/>
    <property type="match status" value="1"/>
</dbReference>
<feature type="compositionally biased region" description="Pro residues" evidence="5">
    <location>
        <begin position="536"/>
        <end position="547"/>
    </location>
</feature>
<reference evidence="7" key="1">
    <citation type="submission" date="2022-08" db="EMBL/GenBank/DDBJ databases">
        <authorList>
            <consortium name="DOE Joint Genome Institute"/>
            <person name="Min B."/>
            <person name="Riley R."/>
            <person name="Sierra-Patev S."/>
            <person name="Naranjo-Ortiz M."/>
            <person name="Looney B."/>
            <person name="Konkel Z."/>
            <person name="Slot J.C."/>
            <person name="Sakamoto Y."/>
            <person name="Steenwyk J.L."/>
            <person name="Rokas A."/>
            <person name="Carro J."/>
            <person name="Camarero S."/>
            <person name="Ferreira P."/>
            <person name="Molpeceres G."/>
            <person name="Ruiz-Duenas F.J."/>
            <person name="Serrano A."/>
            <person name="Henrissat B."/>
            <person name="Drula E."/>
            <person name="Hughes K.W."/>
            <person name="Mata J.L."/>
            <person name="Ishikawa N.K."/>
            <person name="Vargas-Isla R."/>
            <person name="Ushijima S."/>
            <person name="Smith C.A."/>
            <person name="Ahrendt S."/>
            <person name="Andreopoulos W."/>
            <person name="He G."/>
            <person name="Labutti K."/>
            <person name="Lipzen A."/>
            <person name="Ng V."/>
            <person name="Sandor L."/>
            <person name="Barry K."/>
            <person name="Martinez A.T."/>
            <person name="Xiao Y."/>
            <person name="Gibbons J.G."/>
            <person name="Terashima K."/>
            <person name="Hibbett D.S."/>
            <person name="Grigoriev I.V."/>
        </authorList>
    </citation>
    <scope>NUCLEOTIDE SEQUENCE</scope>
    <source>
        <strain evidence="7">TFB10827</strain>
    </source>
</reference>
<keyword evidence="4" id="KW-0539">Nucleus</keyword>
<gene>
    <name evidence="7" type="ORF">F5050DRAFT_1744357</name>
</gene>
<protein>
    <recommendedName>
        <fullName evidence="6">RFX-type winged-helix domain-containing protein</fullName>
    </recommendedName>
</protein>
<evidence type="ECO:0000259" key="6">
    <source>
        <dbReference type="PROSITE" id="PS51526"/>
    </source>
</evidence>
<sequence>MFVTAHTCEPCLSRHSIPKGHHFAMNGNRAAFNVYYKSGSTQQPQQQSVHNQTDDHERWYTEVTASNRMRLSLLSGIDGEIAWALNRLVRLCRNEDFRLRQIPGLLEALFEWPEWFSTTGYKEHTDLHSVFAPPTTLSLRRQHAIMSAFVLRNAALIDDQNAIAIAGFFRTMPLVLHALHNLDHSLDANTEFLSYILDIFHCVTSTLVLPPKSSPQTASPLQPLLHIVSSSSNRSIIMAALHALASLFSNPQNAHHLSPTSPALSVCIKYLPLHNDKPLLESSLNYLYTHLSHPAMSKAFLLHPDMPSVLRILVNLLLVEQVQENVAIDITGDYHTVPSAVLSTKDHELSQAELDGLLALPEPKRCFDWLTLMFIKRPGGEVTQIDLWNLYRESWEAHEGLYPMLPASDVIKNATTMFGTQSLVLPGPKFIIQDIERRKDTVLADKLKCQWDRSKCTAPPLSTAAELCEHVLQHIDSHNVGDEATCLWSTCPRDKIPSKNFRAHVLTHFWQAHIPTERNPSQSDTITISPATNHPDPNPTKRNPPLPRRTVINFQRTINDAPSTSLLVLLCIRILFQTSFASVEAAPKVDADHFGFPGVTEETEDDDEGQLLEGNVVENEKEGGRRGRRTFGDLRKLLEAVQIKDDALMGWITEMINAGMEEYP</sequence>
<evidence type="ECO:0000256" key="1">
    <source>
        <dbReference type="ARBA" id="ARBA00022853"/>
    </source>
</evidence>
<keyword evidence="1" id="KW-0156">Chromatin regulator</keyword>
<evidence type="ECO:0000256" key="2">
    <source>
        <dbReference type="ARBA" id="ARBA00023015"/>
    </source>
</evidence>
<proteinExistence type="predicted"/>
<accession>A0ABQ8QJD9</accession>
<dbReference type="PANTHER" id="PTHR22970:SF14">
    <property type="entry name" value="AT-RICH INTERACTIVE DOMAIN-CONTAINING PROTEIN 2"/>
    <property type="match status" value="1"/>
</dbReference>
<feature type="domain" description="RFX-type winged-helix" evidence="6">
    <location>
        <begin position="366"/>
        <end position="439"/>
    </location>
</feature>
<organism evidence="7 8">
    <name type="scientific">Lentinula boryana</name>
    <dbReference type="NCBI Taxonomy" id="40481"/>
    <lineage>
        <taxon>Eukaryota</taxon>
        <taxon>Fungi</taxon>
        <taxon>Dikarya</taxon>
        <taxon>Basidiomycota</taxon>
        <taxon>Agaricomycotina</taxon>
        <taxon>Agaricomycetes</taxon>
        <taxon>Agaricomycetidae</taxon>
        <taxon>Agaricales</taxon>
        <taxon>Marasmiineae</taxon>
        <taxon>Omphalotaceae</taxon>
        <taxon>Lentinula</taxon>
    </lineage>
</organism>
<dbReference type="PANTHER" id="PTHR22970">
    <property type="entry name" value="AT-RICH INTERACTIVE DOMAIN-CONTAINING PROTEIN 2"/>
    <property type="match status" value="1"/>
</dbReference>
<evidence type="ECO:0000313" key="8">
    <source>
        <dbReference type="Proteomes" id="UP001163828"/>
    </source>
</evidence>
<feature type="compositionally biased region" description="Polar residues" evidence="5">
    <location>
        <begin position="518"/>
        <end position="532"/>
    </location>
</feature>
<evidence type="ECO:0000256" key="3">
    <source>
        <dbReference type="ARBA" id="ARBA00023163"/>
    </source>
</evidence>
<dbReference type="SUPFAM" id="SSF48371">
    <property type="entry name" value="ARM repeat"/>
    <property type="match status" value="1"/>
</dbReference>
<dbReference type="EMBL" id="MU790557">
    <property type="protein sequence ID" value="KAJ3998518.1"/>
    <property type="molecule type" value="Genomic_DNA"/>
</dbReference>
<keyword evidence="8" id="KW-1185">Reference proteome</keyword>
<feature type="region of interest" description="Disordered" evidence="5">
    <location>
        <begin position="516"/>
        <end position="548"/>
    </location>
</feature>
<evidence type="ECO:0000313" key="7">
    <source>
        <dbReference type="EMBL" id="KAJ3998518.1"/>
    </source>
</evidence>
<keyword evidence="2" id="KW-0805">Transcription regulation</keyword>
<evidence type="ECO:0000256" key="5">
    <source>
        <dbReference type="SAM" id="MobiDB-lite"/>
    </source>
</evidence>
<comment type="caution">
    <text evidence="7">The sequence shown here is derived from an EMBL/GenBank/DDBJ whole genome shotgun (WGS) entry which is preliminary data.</text>
</comment>
<name>A0ABQ8QJD9_9AGAR</name>